<reference evidence="2" key="1">
    <citation type="journal article" date="2010" name="Science">
        <title>Signatures of adaptation to obligate biotrophy in the Hyaloperonospora arabidopsidis genome.</title>
        <authorList>
            <person name="Baxter L."/>
            <person name="Tripathy S."/>
            <person name="Ishaque N."/>
            <person name="Boot N."/>
            <person name="Cabral A."/>
            <person name="Kemen E."/>
            <person name="Thines M."/>
            <person name="Ah-Fong A."/>
            <person name="Anderson R."/>
            <person name="Badejoko W."/>
            <person name="Bittner-Eddy P."/>
            <person name="Boore J.L."/>
            <person name="Chibucos M.C."/>
            <person name="Coates M."/>
            <person name="Dehal P."/>
            <person name="Delehaunty K."/>
            <person name="Dong S."/>
            <person name="Downton P."/>
            <person name="Dumas B."/>
            <person name="Fabro G."/>
            <person name="Fronick C."/>
            <person name="Fuerstenberg S.I."/>
            <person name="Fulton L."/>
            <person name="Gaulin E."/>
            <person name="Govers F."/>
            <person name="Hughes L."/>
            <person name="Humphray S."/>
            <person name="Jiang R.H."/>
            <person name="Judelson H."/>
            <person name="Kamoun S."/>
            <person name="Kyung K."/>
            <person name="Meijer H."/>
            <person name="Minx P."/>
            <person name="Morris P."/>
            <person name="Nelson J."/>
            <person name="Phuntumart V."/>
            <person name="Qutob D."/>
            <person name="Rehmany A."/>
            <person name="Rougon-Cardoso A."/>
            <person name="Ryden P."/>
            <person name="Torto-Alalibo T."/>
            <person name="Studholme D."/>
            <person name="Wang Y."/>
            <person name="Win J."/>
            <person name="Wood J."/>
            <person name="Clifton S.W."/>
            <person name="Rogers J."/>
            <person name="Van den Ackerveken G."/>
            <person name="Jones J.D."/>
            <person name="McDowell J.M."/>
            <person name="Beynon J."/>
            <person name="Tyler B.M."/>
        </authorList>
    </citation>
    <scope>NUCLEOTIDE SEQUENCE [LARGE SCALE GENOMIC DNA]</scope>
    <source>
        <strain evidence="2">Emoy2</strain>
    </source>
</reference>
<dbReference type="AlphaFoldDB" id="M4BHX8"/>
<evidence type="ECO:0000313" key="1">
    <source>
        <dbReference type="EnsemblProtists" id="HpaP806004"/>
    </source>
</evidence>
<reference evidence="1" key="2">
    <citation type="submission" date="2015-06" db="UniProtKB">
        <authorList>
            <consortium name="EnsemblProtists"/>
        </authorList>
    </citation>
    <scope>IDENTIFICATION</scope>
    <source>
        <strain evidence="1">Emoy2</strain>
    </source>
</reference>
<dbReference type="InParanoid" id="M4BHX8"/>
<dbReference type="EMBL" id="JH598269">
    <property type="status" value="NOT_ANNOTATED_CDS"/>
    <property type="molecule type" value="Genomic_DNA"/>
</dbReference>
<sequence length="52" mass="5807">MSLLDPMHLDPDFNRFGGWQVLMVAFGLGACRRRYVNVCTDFESPGRTQGGS</sequence>
<dbReference type="VEuPathDB" id="FungiDB:HpaG806004"/>
<evidence type="ECO:0000313" key="2">
    <source>
        <dbReference type="Proteomes" id="UP000011713"/>
    </source>
</evidence>
<keyword evidence="2" id="KW-1185">Reference proteome</keyword>
<dbReference type="EnsemblProtists" id="HpaT806004">
    <property type="protein sequence ID" value="HpaP806004"/>
    <property type="gene ID" value="HpaG806004"/>
</dbReference>
<dbReference type="Proteomes" id="UP000011713">
    <property type="component" value="Unassembled WGS sequence"/>
</dbReference>
<accession>M4BHX8</accession>
<protein>
    <submittedName>
        <fullName evidence="1">Uncharacterized protein</fullName>
    </submittedName>
</protein>
<proteinExistence type="predicted"/>
<dbReference type="HOGENOM" id="CLU_3091421_0_0_1"/>
<organism evidence="1 2">
    <name type="scientific">Hyaloperonospora arabidopsidis (strain Emoy2)</name>
    <name type="common">Downy mildew agent</name>
    <name type="synonym">Peronospora arabidopsidis</name>
    <dbReference type="NCBI Taxonomy" id="559515"/>
    <lineage>
        <taxon>Eukaryota</taxon>
        <taxon>Sar</taxon>
        <taxon>Stramenopiles</taxon>
        <taxon>Oomycota</taxon>
        <taxon>Peronosporomycetes</taxon>
        <taxon>Peronosporales</taxon>
        <taxon>Peronosporaceae</taxon>
        <taxon>Hyaloperonospora</taxon>
    </lineage>
</organism>
<name>M4BHX8_HYAAE</name>